<feature type="transmembrane region" description="Helical" evidence="9">
    <location>
        <begin position="569"/>
        <end position="587"/>
    </location>
</feature>
<feature type="transmembrane region" description="Helical" evidence="9">
    <location>
        <begin position="473"/>
        <end position="493"/>
    </location>
</feature>
<keyword evidence="6 9" id="KW-1133">Transmembrane helix</keyword>
<keyword evidence="4" id="KW-1003">Cell membrane</keyword>
<feature type="transmembrane region" description="Helical" evidence="9">
    <location>
        <begin position="416"/>
        <end position="437"/>
    </location>
</feature>
<dbReference type="Pfam" id="PF00955">
    <property type="entry name" value="HCO3_cotransp"/>
    <property type="match status" value="1"/>
</dbReference>
<protein>
    <submittedName>
        <fullName evidence="11">Sodium bicarbonate transporter-like protein 11</fullName>
    </submittedName>
</protein>
<evidence type="ECO:0000256" key="5">
    <source>
        <dbReference type="ARBA" id="ARBA00022692"/>
    </source>
</evidence>
<dbReference type="GO" id="GO:0016323">
    <property type="term" value="C:basolateral plasma membrane"/>
    <property type="evidence" value="ECO:0007669"/>
    <property type="project" value="TreeGrafter"/>
</dbReference>
<dbReference type="InterPro" id="IPR003020">
    <property type="entry name" value="HCO3_transpt_euk"/>
</dbReference>
<proteinExistence type="evidence at transcript level"/>
<feature type="transmembrane region" description="Helical" evidence="9">
    <location>
        <begin position="824"/>
        <end position="843"/>
    </location>
</feature>
<evidence type="ECO:0000259" key="10">
    <source>
        <dbReference type="Pfam" id="PF00955"/>
    </source>
</evidence>
<feature type="transmembrane region" description="Helical" evidence="9">
    <location>
        <begin position="849"/>
        <end position="867"/>
    </location>
</feature>
<feature type="transmembrane region" description="Helical" evidence="9">
    <location>
        <begin position="388"/>
        <end position="410"/>
    </location>
</feature>
<keyword evidence="5 9" id="KW-0812">Transmembrane</keyword>
<organism evidence="11">
    <name type="scientific">Phallusia mammillata</name>
    <dbReference type="NCBI Taxonomy" id="59560"/>
    <lineage>
        <taxon>Eukaryota</taxon>
        <taxon>Metazoa</taxon>
        <taxon>Chordata</taxon>
        <taxon>Tunicata</taxon>
        <taxon>Ascidiacea</taxon>
        <taxon>Phlebobranchia</taxon>
        <taxon>Ascidiidae</taxon>
        <taxon>Phallusia</taxon>
    </lineage>
</organism>
<evidence type="ECO:0000256" key="4">
    <source>
        <dbReference type="ARBA" id="ARBA00022475"/>
    </source>
</evidence>
<dbReference type="FunFam" id="1.10.287.570:FF:000002">
    <property type="entry name" value="Solute carrier family 4 member 11"/>
    <property type="match status" value="1"/>
</dbReference>
<reference evidence="11" key="1">
    <citation type="submission" date="2020-04" db="EMBL/GenBank/DDBJ databases">
        <authorList>
            <person name="Neveu A P."/>
        </authorList>
    </citation>
    <scope>NUCLEOTIDE SEQUENCE</scope>
    <source>
        <tissue evidence="11">Whole embryo</tissue>
    </source>
</reference>
<feature type="transmembrane region" description="Helical" evidence="9">
    <location>
        <begin position="690"/>
        <end position="712"/>
    </location>
</feature>
<dbReference type="GO" id="GO:0006820">
    <property type="term" value="P:monoatomic anion transport"/>
    <property type="evidence" value="ECO:0007669"/>
    <property type="project" value="InterPro"/>
</dbReference>
<keyword evidence="7" id="KW-0406">Ion transport</keyword>
<accession>A0A6F9DS64</accession>
<evidence type="ECO:0000313" key="11">
    <source>
        <dbReference type="EMBL" id="CAB3266292.1"/>
    </source>
</evidence>
<dbReference type="PANTHER" id="PTHR11453:SF127">
    <property type="entry name" value="SOLUTE CARRIER FAMILY 4 MEMBER 11"/>
    <property type="match status" value="1"/>
</dbReference>
<gene>
    <name evidence="11" type="primary">Slc4a11</name>
</gene>
<evidence type="ECO:0000256" key="1">
    <source>
        <dbReference type="ARBA" id="ARBA00004651"/>
    </source>
</evidence>
<dbReference type="Gene3D" id="3.40.930.10">
    <property type="entry name" value="Mannitol-specific EII, Chain A"/>
    <property type="match status" value="1"/>
</dbReference>
<name>A0A6F9DS64_9ASCI</name>
<dbReference type="InterPro" id="IPR016152">
    <property type="entry name" value="PTrfase/Anion_transptr"/>
</dbReference>
<feature type="transmembrane region" description="Helical" evidence="9">
    <location>
        <begin position="770"/>
        <end position="792"/>
    </location>
</feature>
<keyword evidence="8 9" id="KW-0472">Membrane</keyword>
<evidence type="ECO:0000256" key="8">
    <source>
        <dbReference type="ARBA" id="ARBA00023136"/>
    </source>
</evidence>
<keyword evidence="3" id="KW-0813">Transport</keyword>
<dbReference type="InterPro" id="IPR011531">
    <property type="entry name" value="HCO3_transpt-like_TM_dom"/>
</dbReference>
<comment type="subcellular location">
    <subcellularLocation>
        <location evidence="1">Cell membrane</location>
        <topology evidence="1">Multi-pass membrane protein</topology>
    </subcellularLocation>
</comment>
<comment type="similarity">
    <text evidence="2">Belongs to the anion exchanger (TC 2.A.31) family.</text>
</comment>
<dbReference type="EMBL" id="LR790430">
    <property type="protein sequence ID" value="CAB3266292.1"/>
    <property type="molecule type" value="mRNA"/>
</dbReference>
<evidence type="ECO:0000256" key="2">
    <source>
        <dbReference type="ARBA" id="ARBA00010993"/>
    </source>
</evidence>
<feature type="transmembrane region" description="Helical" evidence="9">
    <location>
        <begin position="607"/>
        <end position="626"/>
    </location>
</feature>
<dbReference type="GO" id="GO:0050801">
    <property type="term" value="P:monoatomic ion homeostasis"/>
    <property type="evidence" value="ECO:0007669"/>
    <property type="project" value="TreeGrafter"/>
</dbReference>
<dbReference type="GO" id="GO:0005452">
    <property type="term" value="F:solute:inorganic anion antiporter activity"/>
    <property type="evidence" value="ECO:0007669"/>
    <property type="project" value="InterPro"/>
</dbReference>
<feature type="transmembrane region" description="Helical" evidence="9">
    <location>
        <begin position="505"/>
        <end position="524"/>
    </location>
</feature>
<evidence type="ECO:0000256" key="3">
    <source>
        <dbReference type="ARBA" id="ARBA00022448"/>
    </source>
</evidence>
<feature type="domain" description="Bicarbonate transporter-like transmembrane" evidence="10">
    <location>
        <begin position="358"/>
        <end position="882"/>
    </location>
</feature>
<dbReference type="PRINTS" id="PR01231">
    <property type="entry name" value="HCO3TRNSPORT"/>
</dbReference>
<dbReference type="Gene3D" id="1.10.287.570">
    <property type="entry name" value="Helical hairpin bin"/>
    <property type="match status" value="1"/>
</dbReference>
<dbReference type="AlphaFoldDB" id="A0A6F9DS64"/>
<evidence type="ECO:0000256" key="9">
    <source>
        <dbReference type="SAM" id="Phobius"/>
    </source>
</evidence>
<evidence type="ECO:0000256" key="6">
    <source>
        <dbReference type="ARBA" id="ARBA00022989"/>
    </source>
</evidence>
<sequence>MSNETSNGSLGQHQYQNQVFENDVSIGDTNPADVVVTVNENGINSEMKEQARLRRIEAKQLRELSLSQSVDYEDVAKAEELTEQVDIGSPRFPHVRTVTQTYRRQSNVLRLRRMSHNEMEDVEDEFFHRELILKIRKTLPLKDFRDEIRAWRDLEKFLVQPVVLLDVPHTSLDAIIDALLTRLQKDLDVDEKITAQAGKAFFTFQEQHQDSLASVDQLRETIQGVQYKPDGADYEESWITALCTLPMLKKSHVGIARLRNPLNLGNKCEEVTFVLAVIAPKKEKFTKNAVEIGRTFSSMMCNSSFRHDLINASTEDEFKGVLAKQSFRYKRQVRESLSEYPESIDEEFTDYSVLQIGHGIYDDFKRRLPHYPSDFVDGVIGKNTIHKLISTVLFLYFACLLPDIAFGSLYEKNTNGTIDVTSCIVSQTFGGIMFAFLSGQPMQILLTTAPLALYVKVIKLVSESFELDFAAMYTMTGVWNSIFLVLQALFNLSKLMKYSTRSIEEIFGFFIALAFTADAIKATIANFSKNYNFRTLADALTDTANSSAYNITDPENCAKEYLCYRPENSILFLFLMLGTLWLGLSLLKFDQSQFLSSTKREILADYALPIAVIVFTLIGSLGFQAVKLEPFKHVPGRSLFNVPAVGQLPALAHLGAAGLGLCLSCLFFVDQNVSAAVVNAPQNKLKKGPAYHWDLMIVGLINVPLSVFNLPWVHAALPHSPLHVKALADVEQHVSNLGNVHDEIVKVRETRLTGIISHILIGLSLLFVQYLQFIPIAVLQGLFLYLGFSSFIGNQMFDRMMLVFTEGSSYPPNHYIRKVPHRTVHLFTACQLALLLVVCGFGFADQFYLKMIFPVVILLLLPVRHLLLPLIMERKYLAILDS</sequence>
<evidence type="ECO:0000256" key="7">
    <source>
        <dbReference type="ARBA" id="ARBA00023065"/>
    </source>
</evidence>
<feature type="transmembrane region" description="Helical" evidence="9">
    <location>
        <begin position="646"/>
        <end position="669"/>
    </location>
</feature>
<dbReference type="PANTHER" id="PTHR11453">
    <property type="entry name" value="ANION EXCHANGE PROTEIN"/>
    <property type="match status" value="1"/>
</dbReference>
<dbReference type="SUPFAM" id="SSF55804">
    <property type="entry name" value="Phoshotransferase/anion transport protein"/>
    <property type="match status" value="1"/>
</dbReference>